<comment type="caution">
    <text evidence="2">The sequence shown here is derived from an EMBL/GenBank/DDBJ whole genome shotgun (WGS) entry which is preliminary data.</text>
</comment>
<dbReference type="AlphaFoldDB" id="A0AAV4RRU0"/>
<evidence type="ECO:0000313" key="3">
    <source>
        <dbReference type="Proteomes" id="UP001054837"/>
    </source>
</evidence>
<dbReference type="EMBL" id="BPLQ01006720">
    <property type="protein sequence ID" value="GIY24613.1"/>
    <property type="molecule type" value="Genomic_DNA"/>
</dbReference>
<proteinExistence type="predicted"/>
<organism evidence="2 3">
    <name type="scientific">Caerostris darwini</name>
    <dbReference type="NCBI Taxonomy" id="1538125"/>
    <lineage>
        <taxon>Eukaryota</taxon>
        <taxon>Metazoa</taxon>
        <taxon>Ecdysozoa</taxon>
        <taxon>Arthropoda</taxon>
        <taxon>Chelicerata</taxon>
        <taxon>Arachnida</taxon>
        <taxon>Araneae</taxon>
        <taxon>Araneomorphae</taxon>
        <taxon>Entelegynae</taxon>
        <taxon>Araneoidea</taxon>
        <taxon>Araneidae</taxon>
        <taxon>Caerostris</taxon>
    </lineage>
</organism>
<sequence>MTRNDEDKSKMPSSLEKQHLNRKNTTVNGRMEIKKESRKEFYLSHTLWPTPLSTVDLSPSYRRLQCVLVSRMPSASVCSSNLCARVFDFLVGARNGKDSFTKLTPQPPPLAFRVLYGESKGFDNRLIASGTERHLWSP</sequence>
<accession>A0AAV4RRU0</accession>
<gene>
    <name evidence="2" type="ORF">CDAR_401241</name>
</gene>
<keyword evidence="3" id="KW-1185">Reference proteome</keyword>
<dbReference type="Proteomes" id="UP001054837">
    <property type="component" value="Unassembled WGS sequence"/>
</dbReference>
<name>A0AAV4RRU0_9ARAC</name>
<reference evidence="2 3" key="1">
    <citation type="submission" date="2021-06" db="EMBL/GenBank/DDBJ databases">
        <title>Caerostris darwini draft genome.</title>
        <authorList>
            <person name="Kono N."/>
            <person name="Arakawa K."/>
        </authorList>
    </citation>
    <scope>NUCLEOTIDE SEQUENCE [LARGE SCALE GENOMIC DNA]</scope>
</reference>
<feature type="compositionally biased region" description="Basic and acidic residues" evidence="1">
    <location>
        <begin position="1"/>
        <end position="10"/>
    </location>
</feature>
<feature type="region of interest" description="Disordered" evidence="1">
    <location>
        <begin position="1"/>
        <end position="31"/>
    </location>
</feature>
<evidence type="ECO:0000256" key="1">
    <source>
        <dbReference type="SAM" id="MobiDB-lite"/>
    </source>
</evidence>
<protein>
    <submittedName>
        <fullName evidence="2">Uncharacterized protein</fullName>
    </submittedName>
</protein>
<evidence type="ECO:0000313" key="2">
    <source>
        <dbReference type="EMBL" id="GIY24613.1"/>
    </source>
</evidence>